<keyword evidence="2" id="KW-1185">Reference proteome</keyword>
<name>A0A4C1YKR1_EUMVA</name>
<reference evidence="1 2" key="1">
    <citation type="journal article" date="2019" name="Commun. Biol.">
        <title>The bagworm genome reveals a unique fibroin gene that provides high tensile strength.</title>
        <authorList>
            <person name="Kono N."/>
            <person name="Nakamura H."/>
            <person name="Ohtoshi R."/>
            <person name="Tomita M."/>
            <person name="Numata K."/>
            <person name="Arakawa K."/>
        </authorList>
    </citation>
    <scope>NUCLEOTIDE SEQUENCE [LARGE SCALE GENOMIC DNA]</scope>
</reference>
<accession>A0A4C1YKR1</accession>
<dbReference type="AlphaFoldDB" id="A0A4C1YKR1"/>
<sequence length="125" mass="14024">MEPLRETPCALELKDRFAGLFICSHCFLGVRKTLSWRLYHEPHSTDVVFGRRRRRMFLTQTVSQISATSSFPSFPPRQLLDVRLPFKFPQSVYDPGPPVIGLSVHPVGGCPGPPRAATCSSWSPI</sequence>
<protein>
    <submittedName>
        <fullName evidence="1">Uncharacterized protein</fullName>
    </submittedName>
</protein>
<evidence type="ECO:0000313" key="2">
    <source>
        <dbReference type="Proteomes" id="UP000299102"/>
    </source>
</evidence>
<proteinExistence type="predicted"/>
<gene>
    <name evidence="1" type="ORF">EVAR_36634_1</name>
</gene>
<comment type="caution">
    <text evidence="1">The sequence shown here is derived from an EMBL/GenBank/DDBJ whole genome shotgun (WGS) entry which is preliminary data.</text>
</comment>
<evidence type="ECO:0000313" key="1">
    <source>
        <dbReference type="EMBL" id="GBP76786.1"/>
    </source>
</evidence>
<organism evidence="1 2">
    <name type="scientific">Eumeta variegata</name>
    <name type="common">Bagworm moth</name>
    <name type="synonym">Eumeta japonica</name>
    <dbReference type="NCBI Taxonomy" id="151549"/>
    <lineage>
        <taxon>Eukaryota</taxon>
        <taxon>Metazoa</taxon>
        <taxon>Ecdysozoa</taxon>
        <taxon>Arthropoda</taxon>
        <taxon>Hexapoda</taxon>
        <taxon>Insecta</taxon>
        <taxon>Pterygota</taxon>
        <taxon>Neoptera</taxon>
        <taxon>Endopterygota</taxon>
        <taxon>Lepidoptera</taxon>
        <taxon>Glossata</taxon>
        <taxon>Ditrysia</taxon>
        <taxon>Tineoidea</taxon>
        <taxon>Psychidae</taxon>
        <taxon>Oiketicinae</taxon>
        <taxon>Eumeta</taxon>
    </lineage>
</organism>
<dbReference type="Proteomes" id="UP000299102">
    <property type="component" value="Unassembled WGS sequence"/>
</dbReference>
<dbReference type="EMBL" id="BGZK01001304">
    <property type="protein sequence ID" value="GBP76786.1"/>
    <property type="molecule type" value="Genomic_DNA"/>
</dbReference>